<dbReference type="PROSITE" id="PS00687">
    <property type="entry name" value="ALDEHYDE_DEHYDR_GLU"/>
    <property type="match status" value="1"/>
</dbReference>
<name>A0A1I6IDB8_9FIRM</name>
<comment type="similarity">
    <text evidence="1 4">Belongs to the aldehyde dehydrogenase family.</text>
</comment>
<dbReference type="RefSeq" id="WP_092559325.1">
    <property type="nucleotide sequence ID" value="NZ_FOYZ01000002.1"/>
</dbReference>
<feature type="domain" description="Aldehyde dehydrogenase" evidence="5">
    <location>
        <begin position="12"/>
        <end position="479"/>
    </location>
</feature>
<evidence type="ECO:0000256" key="3">
    <source>
        <dbReference type="PROSITE-ProRule" id="PRU10007"/>
    </source>
</evidence>
<evidence type="ECO:0000259" key="5">
    <source>
        <dbReference type="Pfam" id="PF00171"/>
    </source>
</evidence>
<proteinExistence type="inferred from homology"/>
<evidence type="ECO:0000256" key="1">
    <source>
        <dbReference type="ARBA" id="ARBA00009986"/>
    </source>
</evidence>
<dbReference type="CDD" id="cd07119">
    <property type="entry name" value="ALDH_BADH-GbsA"/>
    <property type="match status" value="1"/>
</dbReference>
<dbReference type="Proteomes" id="UP000199659">
    <property type="component" value="Unassembled WGS sequence"/>
</dbReference>
<dbReference type="InterPro" id="IPR015590">
    <property type="entry name" value="Aldehyde_DH_dom"/>
</dbReference>
<protein>
    <submittedName>
        <fullName evidence="6">Betaine-aldehyde dehydrogenase</fullName>
    </submittedName>
</protein>
<dbReference type="Gene3D" id="3.40.605.10">
    <property type="entry name" value="Aldehyde Dehydrogenase, Chain A, domain 1"/>
    <property type="match status" value="1"/>
</dbReference>
<dbReference type="FunFam" id="3.40.309.10:FF:000012">
    <property type="entry name" value="Betaine aldehyde dehydrogenase"/>
    <property type="match status" value="1"/>
</dbReference>
<dbReference type="Pfam" id="PF00171">
    <property type="entry name" value="Aldedh"/>
    <property type="match status" value="1"/>
</dbReference>
<evidence type="ECO:0000313" key="6">
    <source>
        <dbReference type="EMBL" id="SFR64683.1"/>
    </source>
</evidence>
<dbReference type="InterPro" id="IPR016163">
    <property type="entry name" value="Ald_DH_C"/>
</dbReference>
<dbReference type="InterPro" id="IPR016161">
    <property type="entry name" value="Ald_DH/histidinol_DH"/>
</dbReference>
<dbReference type="Gene3D" id="3.40.309.10">
    <property type="entry name" value="Aldehyde Dehydrogenase, Chain A, domain 2"/>
    <property type="match status" value="1"/>
</dbReference>
<evidence type="ECO:0000256" key="2">
    <source>
        <dbReference type="ARBA" id="ARBA00023002"/>
    </source>
</evidence>
<dbReference type="InterPro" id="IPR016160">
    <property type="entry name" value="Ald_DH_CS_CYS"/>
</dbReference>
<sequence>MEIKKMFIDGEWTEGTSGKTIAVVNPANGETFAQVCESSLMDTQKAILAAKRSFYETREWRDMDSQQRGDMLLKIADLIEEKAEEFAKLDALDNGKPLREAEGDVDDGIHTFRYYAGLIKAPYGGVYDVNGNFGTMHSYTVHEPVGVCAQITPWNYPFLMAVWKLAPALAAGNSIVFKPSSETMLSTIKLFEVFEEAGLPKGCVNLVMGPGATVGNLMAKSKDVDMVTFTGSTEAGQSIMRAAAENVKKIGLELGGKSPNVIFADADLEGAVEWAMIGIFFNQGEVCSAGSRIIIEESVKEKFVARLAERANAMTLGNPLDNPDMGPLVSEKHMNRVLKYIEIGKEEGAALVCGGFRYTEGECATGYYVRPTIFDNCTADMRIVQEEIFGPVVAIQTFQTEEEAVKLANDTIYGLAGAVFTSDGARAIRVIKEIRAGITWINCYNPTYNEAPWGGYKMSGIGRELGIHGLEEYQEVKQINMNLTPGIVGWYEH</sequence>
<dbReference type="EMBL" id="FOYZ01000002">
    <property type="protein sequence ID" value="SFR64683.1"/>
    <property type="molecule type" value="Genomic_DNA"/>
</dbReference>
<keyword evidence="2 4" id="KW-0560">Oxidoreductase</keyword>
<organism evidence="6 7">
    <name type="scientific">Anaeromicropila populeti</name>
    <dbReference type="NCBI Taxonomy" id="37658"/>
    <lineage>
        <taxon>Bacteria</taxon>
        <taxon>Bacillati</taxon>
        <taxon>Bacillota</taxon>
        <taxon>Clostridia</taxon>
        <taxon>Lachnospirales</taxon>
        <taxon>Lachnospiraceae</taxon>
        <taxon>Anaeromicropila</taxon>
    </lineage>
</organism>
<evidence type="ECO:0000256" key="4">
    <source>
        <dbReference type="RuleBase" id="RU003345"/>
    </source>
</evidence>
<feature type="active site" evidence="3">
    <location>
        <position position="253"/>
    </location>
</feature>
<accession>A0A1I6IDB8</accession>
<gene>
    <name evidence="6" type="ORF">SAMN05661086_00718</name>
</gene>
<dbReference type="InterPro" id="IPR029510">
    <property type="entry name" value="Ald_DH_CS_GLU"/>
</dbReference>
<dbReference type="PROSITE" id="PS00070">
    <property type="entry name" value="ALDEHYDE_DEHYDR_CYS"/>
    <property type="match status" value="1"/>
</dbReference>
<dbReference type="OrthoDB" id="9762913at2"/>
<dbReference type="FunFam" id="3.40.605.10:FF:000007">
    <property type="entry name" value="NAD/NADP-dependent betaine aldehyde dehydrogenase"/>
    <property type="match status" value="1"/>
</dbReference>
<evidence type="ECO:0000313" key="7">
    <source>
        <dbReference type="Proteomes" id="UP000199659"/>
    </source>
</evidence>
<dbReference type="PANTHER" id="PTHR11699">
    <property type="entry name" value="ALDEHYDE DEHYDROGENASE-RELATED"/>
    <property type="match status" value="1"/>
</dbReference>
<dbReference type="FunFam" id="3.40.605.10:FF:000026">
    <property type="entry name" value="Aldehyde dehydrogenase, putative"/>
    <property type="match status" value="1"/>
</dbReference>
<dbReference type="GO" id="GO:0016620">
    <property type="term" value="F:oxidoreductase activity, acting on the aldehyde or oxo group of donors, NAD or NADP as acceptor"/>
    <property type="evidence" value="ECO:0007669"/>
    <property type="project" value="InterPro"/>
</dbReference>
<reference evidence="6 7" key="1">
    <citation type="submission" date="2016-10" db="EMBL/GenBank/DDBJ databases">
        <authorList>
            <person name="de Groot N.N."/>
        </authorList>
    </citation>
    <scope>NUCLEOTIDE SEQUENCE [LARGE SCALE GENOMIC DNA]</scope>
    <source>
        <strain evidence="6 7">743A</strain>
    </source>
</reference>
<dbReference type="STRING" id="37658.SAMN05661086_00718"/>
<keyword evidence="7" id="KW-1185">Reference proteome</keyword>
<dbReference type="SUPFAM" id="SSF53720">
    <property type="entry name" value="ALDH-like"/>
    <property type="match status" value="1"/>
</dbReference>
<dbReference type="AlphaFoldDB" id="A0A1I6IDB8"/>
<dbReference type="InterPro" id="IPR016162">
    <property type="entry name" value="Ald_DH_N"/>
</dbReference>